<dbReference type="GO" id="GO:0046872">
    <property type="term" value="F:metal ion binding"/>
    <property type="evidence" value="ECO:0007669"/>
    <property type="project" value="UniProtKB-KW"/>
</dbReference>
<evidence type="ECO:0000313" key="5">
    <source>
        <dbReference type="Proteomes" id="UP000531594"/>
    </source>
</evidence>
<comment type="cofactor">
    <cofactor evidence="1">
        <name>Zn(2+)</name>
        <dbReference type="ChEBI" id="CHEBI:29105"/>
    </cofactor>
</comment>
<protein>
    <recommendedName>
        <fullName evidence="6">M20/M25/M40 family metallo-hydrolase</fullName>
    </recommendedName>
</protein>
<dbReference type="RefSeq" id="WP_184522855.1">
    <property type="nucleotide sequence ID" value="NZ_JACHGK010000002.1"/>
</dbReference>
<reference evidence="4 5" key="1">
    <citation type="submission" date="2020-08" db="EMBL/GenBank/DDBJ databases">
        <title>Genomic Encyclopedia of Type Strains, Phase IV (KMG-IV): sequencing the most valuable type-strain genomes for metagenomic binning, comparative biology and taxonomic classification.</title>
        <authorList>
            <person name="Goeker M."/>
        </authorList>
    </citation>
    <scope>NUCLEOTIDE SEQUENCE [LARGE SCALE GENOMIC DNA]</scope>
    <source>
        <strain evidence="4 5">DSM 5391</strain>
    </source>
</reference>
<gene>
    <name evidence="4" type="ORF">HNR53_000708</name>
</gene>
<dbReference type="PANTHER" id="PTHR42994:SF2">
    <property type="entry name" value="PEPTIDASE"/>
    <property type="match status" value="1"/>
</dbReference>
<dbReference type="InterPro" id="IPR008007">
    <property type="entry name" value="Peptidase_M42"/>
</dbReference>
<evidence type="ECO:0000256" key="2">
    <source>
        <dbReference type="ARBA" id="ARBA00022723"/>
    </source>
</evidence>
<organism evidence="4 5">
    <name type="scientific">Bacillus benzoevorans</name>
    <dbReference type="NCBI Taxonomy" id="1456"/>
    <lineage>
        <taxon>Bacteria</taxon>
        <taxon>Bacillati</taxon>
        <taxon>Bacillota</taxon>
        <taxon>Bacilli</taxon>
        <taxon>Bacillales</taxon>
        <taxon>Bacillaceae</taxon>
        <taxon>Bacillus</taxon>
    </lineage>
</organism>
<dbReference type="EMBL" id="JACHGK010000002">
    <property type="protein sequence ID" value="MBB6444100.1"/>
    <property type="molecule type" value="Genomic_DNA"/>
</dbReference>
<dbReference type="GO" id="GO:0016787">
    <property type="term" value="F:hydrolase activity"/>
    <property type="evidence" value="ECO:0007669"/>
    <property type="project" value="UniProtKB-KW"/>
</dbReference>
<dbReference type="AlphaFoldDB" id="A0A7X0LU54"/>
<keyword evidence="3" id="KW-0378">Hydrolase</keyword>
<accession>A0A7X0LU54</accession>
<evidence type="ECO:0000256" key="1">
    <source>
        <dbReference type="ARBA" id="ARBA00001947"/>
    </source>
</evidence>
<dbReference type="Gene3D" id="3.40.630.10">
    <property type="entry name" value="Zn peptidases"/>
    <property type="match status" value="1"/>
</dbReference>
<comment type="caution">
    <text evidence="4">The sequence shown here is derived from an EMBL/GenBank/DDBJ whole genome shotgun (WGS) entry which is preliminary data.</text>
</comment>
<evidence type="ECO:0000256" key="3">
    <source>
        <dbReference type="ARBA" id="ARBA00022801"/>
    </source>
</evidence>
<dbReference type="Proteomes" id="UP000531594">
    <property type="component" value="Unassembled WGS sequence"/>
</dbReference>
<name>A0A7X0LU54_9BACI</name>
<dbReference type="SUPFAM" id="SSF53187">
    <property type="entry name" value="Zn-dependent exopeptidases"/>
    <property type="match status" value="1"/>
</dbReference>
<dbReference type="Pfam" id="PF05343">
    <property type="entry name" value="Peptidase_M42"/>
    <property type="match status" value="1"/>
</dbReference>
<evidence type="ECO:0008006" key="6">
    <source>
        <dbReference type="Google" id="ProtNLM"/>
    </source>
</evidence>
<proteinExistence type="predicted"/>
<evidence type="ECO:0000313" key="4">
    <source>
        <dbReference type="EMBL" id="MBB6444100.1"/>
    </source>
</evidence>
<dbReference type="PANTHER" id="PTHR42994">
    <property type="entry name" value="PEPTIDASE T"/>
    <property type="match status" value="1"/>
</dbReference>
<keyword evidence="2" id="KW-0479">Metal-binding</keyword>
<sequence>MKNWNALFVRHGWLLKKEKENVFDCRHETEMNKQFLLQSLDQANLSYDYDGETLVMHSGPIQEEEWISILDFQDRGHGGFLWFRPGLEEPKIQELDTYICGIVRQLNRLGFYTNGSCDGHGRNSASVSIVKNDKDIEQLEQLLLALGMRRVNYRENARSFVIYFSLRSTELLHVAEKLSMVEEEWLENGIDYIKEQLFYVQLEELLSIPGESCSEALIREVVKEKLTPFVDYMTVDRYGNLLAEKTYKSDHGPTILLSAHLDMFEEITANRSIVKENGIWSSSEGILGADDRAGVAVLLNIAEALYISPSFSGKIKFIFTVEEEVGLVGARNVDEYFLWGTDAAIVVDRRGTGDIVTSCGGYIPFCEEAYGRFIEQAATEAGLSGWKCIQGGSSDTRIWAGHGIQSVNLSVGYNYEHTDAEYLDIQACYGTVQLIQSFLGKGQELRRVLHDIKRKKKSSYELILYGSPVCFS</sequence>
<keyword evidence="5" id="KW-1185">Reference proteome</keyword>